<evidence type="ECO:0000313" key="2">
    <source>
        <dbReference type="Proteomes" id="UP000184085"/>
    </source>
</evidence>
<dbReference type="AlphaFoldDB" id="A0A1M4N3W8"/>
<dbReference type="InterPro" id="IPR005331">
    <property type="entry name" value="Sulfotransferase"/>
</dbReference>
<organism evidence="1 2">
    <name type="scientific">Donghicola eburneus</name>
    <dbReference type="NCBI Taxonomy" id="393278"/>
    <lineage>
        <taxon>Bacteria</taxon>
        <taxon>Pseudomonadati</taxon>
        <taxon>Pseudomonadota</taxon>
        <taxon>Alphaproteobacteria</taxon>
        <taxon>Rhodobacterales</taxon>
        <taxon>Roseobacteraceae</taxon>
        <taxon>Donghicola</taxon>
    </lineage>
</organism>
<dbReference type="InterPro" id="IPR027417">
    <property type="entry name" value="P-loop_NTPase"/>
</dbReference>
<dbReference type="GO" id="GO:0008146">
    <property type="term" value="F:sulfotransferase activity"/>
    <property type="evidence" value="ECO:0007669"/>
    <property type="project" value="InterPro"/>
</dbReference>
<evidence type="ECO:0000313" key="1">
    <source>
        <dbReference type="EMBL" id="SCM67756.1"/>
    </source>
</evidence>
<proteinExistence type="predicted"/>
<dbReference type="PANTHER" id="PTHR32301:SF8">
    <property type="entry name" value="SULFOTRANSFERASE DOMAIN-CONTAINING PROTEIN"/>
    <property type="match status" value="1"/>
</dbReference>
<keyword evidence="1" id="KW-0808">Transferase</keyword>
<dbReference type="Proteomes" id="UP000184085">
    <property type="component" value="Unassembled WGS sequence"/>
</dbReference>
<dbReference type="GO" id="GO:0016020">
    <property type="term" value="C:membrane"/>
    <property type="evidence" value="ECO:0007669"/>
    <property type="project" value="InterPro"/>
</dbReference>
<dbReference type="InterPro" id="IPR053259">
    <property type="entry name" value="Golvesin-related_Golgi"/>
</dbReference>
<keyword evidence="2" id="KW-1185">Reference proteome</keyword>
<protein>
    <submittedName>
        <fullName evidence="1">Putative Sulfotransferase family</fullName>
    </submittedName>
</protein>
<sequence length="294" mass="33154">MARNAPFTERLTRRLAILRGRSRRSLPGAAPNHKSVFVHMPKCGGTSLSEAMYATVPFNERIGVIDAVSTRSAAAMMHFDQNDRFLCHEDLEHGQHTFDLREAMMLQHMAWGTMLIHGHVFWSDKAQTHFGNSYKYVTLLRDPVARMVSNFRMTQRAGIVGEDVDEYLESPVARRHAQVYLRYLSGRNDIDPAGTDRMVAMAKERLAGFALVGFLDDTESFFANYKKIFGVPLKMARLNSAPDKKPPYSDSQMAKFKELCSPDLEIYDFAKELRASKPRTTASAVRNATAPQSS</sequence>
<dbReference type="EMBL" id="FMJB01000048">
    <property type="protein sequence ID" value="SCM67756.1"/>
    <property type="molecule type" value="Genomic_DNA"/>
</dbReference>
<dbReference type="RefSeq" id="WP_072706400.1">
    <property type="nucleotide sequence ID" value="NZ_FMJB01000048.1"/>
</dbReference>
<name>A0A1M4N3W8_9RHOB</name>
<dbReference type="PANTHER" id="PTHR32301">
    <property type="entry name" value="COUNTIN RECEPTOR CNR3-RELATED"/>
    <property type="match status" value="1"/>
</dbReference>
<reference evidence="2" key="1">
    <citation type="submission" date="2016-09" db="EMBL/GenBank/DDBJ databases">
        <authorList>
            <person name="Wibberg D."/>
        </authorList>
    </citation>
    <scope>NUCLEOTIDE SEQUENCE [LARGE SCALE GENOMIC DNA]</scope>
</reference>
<accession>A0A1M4N3W8</accession>
<dbReference type="SUPFAM" id="SSF52540">
    <property type="entry name" value="P-loop containing nucleoside triphosphate hydrolases"/>
    <property type="match status" value="1"/>
</dbReference>
<gene>
    <name evidence="1" type="ORF">KARMA_1961</name>
</gene>
<dbReference type="Gene3D" id="3.40.50.300">
    <property type="entry name" value="P-loop containing nucleotide triphosphate hydrolases"/>
    <property type="match status" value="1"/>
</dbReference>
<dbReference type="Pfam" id="PF03567">
    <property type="entry name" value="Sulfotransfer_2"/>
    <property type="match status" value="1"/>
</dbReference>